<evidence type="ECO:0000313" key="3">
    <source>
        <dbReference type="Proteomes" id="UP000286351"/>
    </source>
</evidence>
<dbReference type="Gene3D" id="2.40.50.100">
    <property type="match status" value="1"/>
</dbReference>
<proteinExistence type="predicted"/>
<dbReference type="InterPro" id="IPR000089">
    <property type="entry name" value="Biotin_lipoyl"/>
</dbReference>
<dbReference type="AlphaFoldDB" id="A0A423JXI2"/>
<dbReference type="RefSeq" id="WP_123364311.1">
    <property type="nucleotide sequence ID" value="NZ_MOBO01000001.1"/>
</dbReference>
<name>A0A423JXI2_9PSED</name>
<comment type="caution">
    <text evidence="2">The sequence shown here is derived from an EMBL/GenBank/DDBJ whole genome shotgun (WGS) entry which is preliminary data.</text>
</comment>
<evidence type="ECO:0000313" key="2">
    <source>
        <dbReference type="EMBL" id="RON42393.1"/>
    </source>
</evidence>
<dbReference type="EMBL" id="MOBO01000001">
    <property type="protein sequence ID" value="RON42393.1"/>
    <property type="molecule type" value="Genomic_DNA"/>
</dbReference>
<protein>
    <recommendedName>
        <fullName evidence="1">Lipoyl-binding domain-containing protein</fullName>
    </recommendedName>
</protein>
<sequence>MSPEFIEKVVVLLQRHSLRAFEFEQAGACLSLKFDAKANAVSPTANLDGVEVELCKIIHSPSMGVLRLTHPQRDEPFVKMGAEIKEGQIIAFLQNDDLLEEVKANCSGVLVAAVAQEGQVIGFAQPLFEIR</sequence>
<feature type="domain" description="Lipoyl-binding" evidence="1">
    <location>
        <begin position="58"/>
        <end position="130"/>
    </location>
</feature>
<dbReference type="InterPro" id="IPR011053">
    <property type="entry name" value="Single_hybrid_motif"/>
</dbReference>
<gene>
    <name evidence="2" type="ORF">BK664_02085</name>
</gene>
<reference evidence="2 3" key="1">
    <citation type="submission" date="2016-10" db="EMBL/GenBank/DDBJ databases">
        <title>Comparative genome analysis of multiple Pseudomonas spp. focuses on biocontrol and plant growth promoting traits.</title>
        <authorList>
            <person name="Tao X.-Y."/>
            <person name="Taylor C.G."/>
        </authorList>
    </citation>
    <scope>NUCLEOTIDE SEQUENCE [LARGE SCALE GENOMIC DNA]</scope>
    <source>
        <strain evidence="2 3">38D4</strain>
    </source>
</reference>
<dbReference type="Proteomes" id="UP000286351">
    <property type="component" value="Unassembled WGS sequence"/>
</dbReference>
<organism evidence="2 3">
    <name type="scientific">Pseudomonas brassicacearum</name>
    <dbReference type="NCBI Taxonomy" id="930166"/>
    <lineage>
        <taxon>Bacteria</taxon>
        <taxon>Pseudomonadati</taxon>
        <taxon>Pseudomonadota</taxon>
        <taxon>Gammaproteobacteria</taxon>
        <taxon>Pseudomonadales</taxon>
        <taxon>Pseudomonadaceae</taxon>
        <taxon>Pseudomonas</taxon>
    </lineage>
</organism>
<evidence type="ECO:0000259" key="1">
    <source>
        <dbReference type="Pfam" id="PF00364"/>
    </source>
</evidence>
<dbReference type="Pfam" id="PF00364">
    <property type="entry name" value="Biotin_lipoyl"/>
    <property type="match status" value="1"/>
</dbReference>
<accession>A0A423JXI2</accession>
<dbReference type="SUPFAM" id="SSF51230">
    <property type="entry name" value="Single hybrid motif"/>
    <property type="match status" value="1"/>
</dbReference>